<protein>
    <submittedName>
        <fullName evidence="1">Uncharacterized protein</fullName>
    </submittedName>
</protein>
<proteinExistence type="predicted"/>
<dbReference type="AlphaFoldDB" id="A0A3M5GJN9"/>
<gene>
    <name evidence="1" type="ORF">ALP59_200078</name>
</gene>
<evidence type="ECO:0000313" key="2">
    <source>
        <dbReference type="Proteomes" id="UP000270499"/>
    </source>
</evidence>
<organism evidence="1 2">
    <name type="scientific">Pseudomonas savastanoi</name>
    <name type="common">Pseudomonas syringae pv. savastanoi</name>
    <dbReference type="NCBI Taxonomy" id="29438"/>
    <lineage>
        <taxon>Bacteria</taxon>
        <taxon>Pseudomonadati</taxon>
        <taxon>Pseudomonadota</taxon>
        <taxon>Gammaproteobacteria</taxon>
        <taxon>Pseudomonadales</taxon>
        <taxon>Pseudomonadaceae</taxon>
        <taxon>Pseudomonas</taxon>
    </lineage>
</organism>
<evidence type="ECO:0000313" key="1">
    <source>
        <dbReference type="EMBL" id="RMS86832.1"/>
    </source>
</evidence>
<name>A0A3M5GJN9_PSESS</name>
<sequence length="37" mass="4331">MNINKIEFSAKVLEENLKEYAVKDNEASRLYEDLSIL</sequence>
<comment type="caution">
    <text evidence="1">The sequence shown here is derived from an EMBL/GenBank/DDBJ whole genome shotgun (WGS) entry which is preliminary data.</text>
</comment>
<dbReference type="EMBL" id="RBSW01000021">
    <property type="protein sequence ID" value="RMS86832.1"/>
    <property type="molecule type" value="Genomic_DNA"/>
</dbReference>
<accession>A0A3M5GJN9</accession>
<reference evidence="1 2" key="1">
    <citation type="submission" date="2018-08" db="EMBL/GenBank/DDBJ databases">
        <title>Recombination of ecologically and evolutionarily significant loci maintains genetic cohesion in the Pseudomonas syringae species complex.</title>
        <authorList>
            <person name="Dillon M."/>
            <person name="Thakur S."/>
            <person name="Almeida R.N.D."/>
            <person name="Weir B.S."/>
            <person name="Guttman D.S."/>
        </authorList>
    </citation>
    <scope>NUCLEOTIDE SEQUENCE [LARGE SCALE GENOMIC DNA]</scope>
    <source>
        <strain evidence="1 2">ICMP 9421</strain>
    </source>
</reference>
<dbReference type="Proteomes" id="UP000270499">
    <property type="component" value="Unassembled WGS sequence"/>
</dbReference>